<evidence type="ECO:0000256" key="1">
    <source>
        <dbReference type="ARBA" id="ARBA00022438"/>
    </source>
</evidence>
<dbReference type="InterPro" id="IPR040043">
    <property type="entry name" value="ACTMAP"/>
</dbReference>
<evidence type="ECO:0000256" key="2">
    <source>
        <dbReference type="ARBA" id="ARBA00022670"/>
    </source>
</evidence>
<dbReference type="GO" id="GO:0004177">
    <property type="term" value="F:aminopeptidase activity"/>
    <property type="evidence" value="ECO:0007669"/>
    <property type="project" value="UniProtKB-KW"/>
</dbReference>
<evidence type="ECO:0000313" key="10">
    <source>
        <dbReference type="WBParaSite" id="PgR012_g007_t05"/>
    </source>
</evidence>
<evidence type="ECO:0000256" key="5">
    <source>
        <dbReference type="ARBA" id="ARBA00034848"/>
    </source>
</evidence>
<dbReference type="PANTHER" id="PTHR28631:SF1">
    <property type="entry name" value="ACTIN MATURATION PROTEASE"/>
    <property type="match status" value="1"/>
</dbReference>
<keyword evidence="9" id="KW-1185">Reference proteome</keyword>
<accession>A0A915ANS8</accession>
<keyword evidence="8" id="KW-0732">Signal</keyword>
<protein>
    <recommendedName>
        <fullName evidence="5">Actin maturation protease</fullName>
    </recommendedName>
    <alternativeName>
        <fullName evidence="6">Actin aminopeptidase ACTMAP</fullName>
    </alternativeName>
</protein>
<dbReference type="Proteomes" id="UP000887569">
    <property type="component" value="Unplaced"/>
</dbReference>
<keyword evidence="1" id="KW-0031">Aminopeptidase</keyword>
<dbReference type="PANTHER" id="PTHR28631">
    <property type="entry name" value="UPF0692 PROTEIN C19ORF54"/>
    <property type="match status" value="1"/>
</dbReference>
<keyword evidence="3" id="KW-0378">Hydrolase</keyword>
<evidence type="ECO:0000256" key="4">
    <source>
        <dbReference type="ARBA" id="ARBA00034725"/>
    </source>
</evidence>
<proteinExistence type="inferred from homology"/>
<keyword evidence="2" id="KW-0645">Protease</keyword>
<organism evidence="9 10">
    <name type="scientific">Parascaris univalens</name>
    <name type="common">Nematode worm</name>
    <dbReference type="NCBI Taxonomy" id="6257"/>
    <lineage>
        <taxon>Eukaryota</taxon>
        <taxon>Metazoa</taxon>
        <taxon>Ecdysozoa</taxon>
        <taxon>Nematoda</taxon>
        <taxon>Chromadorea</taxon>
        <taxon>Rhabditida</taxon>
        <taxon>Spirurina</taxon>
        <taxon>Ascaridomorpha</taxon>
        <taxon>Ascaridoidea</taxon>
        <taxon>Ascarididae</taxon>
        <taxon>Parascaris</taxon>
    </lineage>
</organism>
<evidence type="ECO:0000256" key="8">
    <source>
        <dbReference type="SAM" id="SignalP"/>
    </source>
</evidence>
<dbReference type="AlphaFoldDB" id="A0A915ANS8"/>
<evidence type="ECO:0000256" key="7">
    <source>
        <dbReference type="ARBA" id="ARBA00049041"/>
    </source>
</evidence>
<evidence type="ECO:0000313" key="9">
    <source>
        <dbReference type="Proteomes" id="UP000887569"/>
    </source>
</evidence>
<name>A0A915ANS8_PARUN</name>
<dbReference type="Pfam" id="PF21646">
    <property type="entry name" value="ACTMAP-like_C"/>
    <property type="match status" value="1"/>
</dbReference>
<evidence type="ECO:0000256" key="6">
    <source>
        <dbReference type="ARBA" id="ARBA00034908"/>
    </source>
</evidence>
<reference evidence="10" key="1">
    <citation type="submission" date="2022-11" db="UniProtKB">
        <authorList>
            <consortium name="WormBaseParasite"/>
        </authorList>
    </citation>
    <scope>IDENTIFICATION</scope>
</reference>
<comment type="catalytic activity">
    <reaction evidence="7">
        <text>N-terminal N(alpha)-acetyl-L-cysteinyl-L-aspartyl-[protein] + H2O = N-terminal L-aspartyl-[protein] + N-acetyl-L-cysteine</text>
        <dbReference type="Rhea" id="RHEA:74579"/>
        <dbReference type="Rhea" id="RHEA-COMP:12669"/>
        <dbReference type="Rhea" id="RHEA-COMP:18395"/>
        <dbReference type="ChEBI" id="CHEBI:15377"/>
        <dbReference type="ChEBI" id="CHEBI:64720"/>
        <dbReference type="ChEBI" id="CHEBI:78236"/>
        <dbReference type="ChEBI" id="CHEBI:193599"/>
    </reaction>
    <physiologicalReaction direction="left-to-right" evidence="7">
        <dbReference type="Rhea" id="RHEA:74580"/>
    </physiologicalReaction>
</comment>
<sequence length="256" mass="28913">LQWIPSGCGVSAVLFRSLHCSCGLRFVWIVSSSNSPPRNLNAAQSPSYVTWDLSCKMDHKVNMIFRRCGLVALQMAAASFGLPSVDVQHIHRLAKERGFTNRGEMFSVDWLCELALLIWPTLRGTVEYMPTPERLTALLREQYAILVPYDCDKNNEPINRDGNAAHWCIVVGYLCPDRSQSQLIWSVQEPISHDNMHVFCLHGKSRHLALWKYTNLVESNANLNEIGDKRMTDGEIYVLPADGAAALKYKCLILHL</sequence>
<feature type="signal peptide" evidence="8">
    <location>
        <begin position="1"/>
        <end position="23"/>
    </location>
</feature>
<dbReference type="GO" id="GO:0006508">
    <property type="term" value="P:proteolysis"/>
    <property type="evidence" value="ECO:0007669"/>
    <property type="project" value="UniProtKB-KW"/>
</dbReference>
<evidence type="ECO:0000256" key="3">
    <source>
        <dbReference type="ARBA" id="ARBA00022801"/>
    </source>
</evidence>
<dbReference type="WBParaSite" id="PgR012_g007_t05">
    <property type="protein sequence ID" value="PgR012_g007_t05"/>
    <property type="gene ID" value="PgR012_g007"/>
</dbReference>
<comment type="similarity">
    <text evidence="4">Belongs to the ACTMAP family.</text>
</comment>
<feature type="chain" id="PRO_5037939076" description="Actin maturation protease" evidence="8">
    <location>
        <begin position="24"/>
        <end position="256"/>
    </location>
</feature>